<sequence>MCNYIQVSKEIPLYPRVSRQRVCTDSEISQREYSCGHIRWLAYKHCADYKERRRKCQPSVMNFEERYDLLSRTQS</sequence>
<gene>
    <name evidence="1" type="ORF">QR685DRAFT_500579</name>
</gene>
<dbReference type="Proteomes" id="UP001451303">
    <property type="component" value="Unassembled WGS sequence"/>
</dbReference>
<proteinExistence type="predicted"/>
<protein>
    <submittedName>
        <fullName evidence="1">Uncharacterized protein</fullName>
    </submittedName>
</protein>
<organism evidence="1 2">
    <name type="scientific">Neurospora intermedia</name>
    <dbReference type="NCBI Taxonomy" id="5142"/>
    <lineage>
        <taxon>Eukaryota</taxon>
        <taxon>Fungi</taxon>
        <taxon>Dikarya</taxon>
        <taxon>Ascomycota</taxon>
        <taxon>Pezizomycotina</taxon>
        <taxon>Sordariomycetes</taxon>
        <taxon>Sordariomycetidae</taxon>
        <taxon>Sordariales</taxon>
        <taxon>Sordariaceae</taxon>
        <taxon>Neurospora</taxon>
    </lineage>
</organism>
<evidence type="ECO:0000313" key="1">
    <source>
        <dbReference type="EMBL" id="KAL0468734.1"/>
    </source>
</evidence>
<accession>A0ABR3D7R0</accession>
<keyword evidence="2" id="KW-1185">Reference proteome</keyword>
<comment type="caution">
    <text evidence="1">The sequence shown here is derived from an EMBL/GenBank/DDBJ whole genome shotgun (WGS) entry which is preliminary data.</text>
</comment>
<name>A0ABR3D7R0_NEUIN</name>
<reference evidence="1 2" key="1">
    <citation type="submission" date="2023-09" db="EMBL/GenBank/DDBJ databases">
        <title>Multi-omics analysis of a traditional fermented food reveals byproduct-associated fungal strains for waste-to-food upcycling.</title>
        <authorList>
            <consortium name="Lawrence Berkeley National Laboratory"/>
            <person name="Rekdal V.M."/>
            <person name="Villalobos-Escobedo J.M."/>
            <person name="Rodriguez-Valeron N."/>
            <person name="Garcia M.O."/>
            <person name="Vasquez D.P."/>
            <person name="Damayanti I."/>
            <person name="Sorensen P.M."/>
            <person name="Baidoo E.E."/>
            <person name="De Carvalho A.C."/>
            <person name="Riley R."/>
            <person name="Lipzen A."/>
            <person name="He G."/>
            <person name="Yan M."/>
            <person name="Haridas S."/>
            <person name="Daum C."/>
            <person name="Yoshinaga Y."/>
            <person name="Ng V."/>
            <person name="Grigoriev I.V."/>
            <person name="Munk R."/>
            <person name="Nuraida L."/>
            <person name="Wijaya C.H."/>
            <person name="Morales P.-C."/>
            <person name="Keasling J.D."/>
        </authorList>
    </citation>
    <scope>NUCLEOTIDE SEQUENCE [LARGE SCALE GENOMIC DNA]</scope>
    <source>
        <strain evidence="1 2">FGSC 2613</strain>
    </source>
</reference>
<dbReference type="EMBL" id="JAVLET010000006">
    <property type="protein sequence ID" value="KAL0468734.1"/>
    <property type="molecule type" value="Genomic_DNA"/>
</dbReference>
<evidence type="ECO:0000313" key="2">
    <source>
        <dbReference type="Proteomes" id="UP001451303"/>
    </source>
</evidence>